<name>A0A0D0E3M7_9AGAM</name>
<reference evidence="1 2" key="1">
    <citation type="submission" date="2014-04" db="EMBL/GenBank/DDBJ databases">
        <authorList>
            <consortium name="DOE Joint Genome Institute"/>
            <person name="Kuo A."/>
            <person name="Kohler A."/>
            <person name="Jargeat P."/>
            <person name="Nagy L.G."/>
            <person name="Floudas D."/>
            <person name="Copeland A."/>
            <person name="Barry K.W."/>
            <person name="Cichocki N."/>
            <person name="Veneault-Fourrey C."/>
            <person name="LaButti K."/>
            <person name="Lindquist E.A."/>
            <person name="Lipzen A."/>
            <person name="Lundell T."/>
            <person name="Morin E."/>
            <person name="Murat C."/>
            <person name="Sun H."/>
            <person name="Tunlid A."/>
            <person name="Henrissat B."/>
            <person name="Grigoriev I.V."/>
            <person name="Hibbett D.S."/>
            <person name="Martin F."/>
            <person name="Nordberg H.P."/>
            <person name="Cantor M.N."/>
            <person name="Hua S.X."/>
        </authorList>
    </citation>
    <scope>NUCLEOTIDE SEQUENCE [LARGE SCALE GENOMIC DNA]</scope>
    <source>
        <strain evidence="1 2">Ve08.2h10</strain>
    </source>
</reference>
<feature type="non-terminal residue" evidence="1">
    <location>
        <position position="1"/>
    </location>
</feature>
<organism evidence="1 2">
    <name type="scientific">Paxillus rubicundulus Ve08.2h10</name>
    <dbReference type="NCBI Taxonomy" id="930991"/>
    <lineage>
        <taxon>Eukaryota</taxon>
        <taxon>Fungi</taxon>
        <taxon>Dikarya</taxon>
        <taxon>Basidiomycota</taxon>
        <taxon>Agaricomycotina</taxon>
        <taxon>Agaricomycetes</taxon>
        <taxon>Agaricomycetidae</taxon>
        <taxon>Boletales</taxon>
        <taxon>Paxilineae</taxon>
        <taxon>Paxillaceae</taxon>
        <taxon>Paxillus</taxon>
    </lineage>
</organism>
<sequence>LCWIVDSSNAQQSFSSDKGCALQHALPVLEALHKAWTIHSDCEIYAPFKDGLDVATDKLAEYYNCTADSNAYTLSICKCLLCHISVH</sequence>
<dbReference type="AlphaFoldDB" id="A0A0D0E3M7"/>
<keyword evidence="2" id="KW-1185">Reference proteome</keyword>
<protein>
    <submittedName>
        <fullName evidence="1">Uncharacterized protein</fullName>
    </submittedName>
</protein>
<evidence type="ECO:0000313" key="1">
    <source>
        <dbReference type="EMBL" id="KIK91700.1"/>
    </source>
</evidence>
<dbReference type="OrthoDB" id="2690041at2759"/>
<accession>A0A0D0E3M7</accession>
<dbReference type="HOGENOM" id="CLU_2484014_0_0_1"/>
<reference evidence="2" key="2">
    <citation type="submission" date="2015-01" db="EMBL/GenBank/DDBJ databases">
        <title>Evolutionary Origins and Diversification of the Mycorrhizal Mutualists.</title>
        <authorList>
            <consortium name="DOE Joint Genome Institute"/>
            <consortium name="Mycorrhizal Genomics Consortium"/>
            <person name="Kohler A."/>
            <person name="Kuo A."/>
            <person name="Nagy L.G."/>
            <person name="Floudas D."/>
            <person name="Copeland A."/>
            <person name="Barry K.W."/>
            <person name="Cichocki N."/>
            <person name="Veneault-Fourrey C."/>
            <person name="LaButti K."/>
            <person name="Lindquist E.A."/>
            <person name="Lipzen A."/>
            <person name="Lundell T."/>
            <person name="Morin E."/>
            <person name="Murat C."/>
            <person name="Riley R."/>
            <person name="Ohm R."/>
            <person name="Sun H."/>
            <person name="Tunlid A."/>
            <person name="Henrissat B."/>
            <person name="Grigoriev I.V."/>
            <person name="Hibbett D.S."/>
            <person name="Martin F."/>
        </authorList>
    </citation>
    <scope>NUCLEOTIDE SEQUENCE [LARGE SCALE GENOMIC DNA]</scope>
    <source>
        <strain evidence="2">Ve08.2h10</strain>
    </source>
</reference>
<gene>
    <name evidence="1" type="ORF">PAXRUDRAFT_148908</name>
</gene>
<dbReference type="InParanoid" id="A0A0D0E3M7"/>
<proteinExistence type="predicted"/>
<evidence type="ECO:0000313" key="2">
    <source>
        <dbReference type="Proteomes" id="UP000054538"/>
    </source>
</evidence>
<dbReference type="Proteomes" id="UP000054538">
    <property type="component" value="Unassembled WGS sequence"/>
</dbReference>
<dbReference type="EMBL" id="KN825358">
    <property type="protein sequence ID" value="KIK91700.1"/>
    <property type="molecule type" value="Genomic_DNA"/>
</dbReference>